<dbReference type="RefSeq" id="WP_009249861.1">
    <property type="nucleotide sequence ID" value="NZ_AP024846.1"/>
</dbReference>
<evidence type="ECO:0000313" key="2">
    <source>
        <dbReference type="EMBL" id="MSS40694.1"/>
    </source>
</evidence>
<keyword evidence="1" id="KW-0732">Signal</keyword>
<dbReference type="AlphaFoldDB" id="A0A844FCH0"/>
<reference evidence="2 3" key="1">
    <citation type="submission" date="2019-08" db="EMBL/GenBank/DDBJ databases">
        <title>In-depth cultivation of the pig gut microbiome towards novel bacterial diversity and tailored functional studies.</title>
        <authorList>
            <person name="Wylensek D."/>
            <person name="Hitch T.C.A."/>
            <person name="Clavel T."/>
        </authorList>
    </citation>
    <scope>NUCLEOTIDE SEQUENCE [LARGE SCALE GENOMIC DNA]</scope>
    <source>
        <strain evidence="2 3">BL-389-WT-3D</strain>
    </source>
</reference>
<sequence>MDILKKFWRSVKGKCLIAVLVLLAAFEVHNALEGKEGEKQITQTEARKTKREVEYAKPVDDSNQILGKFKEQFPEASVVLACEEDVTDDGCKDLIVIYTEKELTRTVAVIDSGDGVNYNFSTPIPGPIENQKIQFKNIDKEGEIEIIVTGEKKGAVGYAIYRMIDGEMVDLFGEGMEDCC</sequence>
<evidence type="ECO:0008006" key="4">
    <source>
        <dbReference type="Google" id="ProtNLM"/>
    </source>
</evidence>
<dbReference type="NCBIfam" id="NF040734">
    <property type="entry name" value="CC-COOH_SaoC"/>
    <property type="match status" value="1"/>
</dbReference>
<proteinExistence type="predicted"/>
<accession>A0A844FCH0</accession>
<feature type="chain" id="PRO_5039652993" description="Lipoprotein" evidence="1">
    <location>
        <begin position="31"/>
        <end position="180"/>
    </location>
</feature>
<gene>
    <name evidence="2" type="ORF">FYJ37_10105</name>
</gene>
<evidence type="ECO:0000313" key="3">
    <source>
        <dbReference type="Proteomes" id="UP000462363"/>
    </source>
</evidence>
<organism evidence="2 3">
    <name type="scientific">Clostridium scindens (strain JCM 10418 / VPI 12708)</name>
    <dbReference type="NCBI Taxonomy" id="29347"/>
    <lineage>
        <taxon>Bacteria</taxon>
        <taxon>Bacillati</taxon>
        <taxon>Bacillota</taxon>
        <taxon>Clostridia</taxon>
        <taxon>Lachnospirales</taxon>
        <taxon>Lachnospiraceae</taxon>
    </lineage>
</organism>
<dbReference type="Proteomes" id="UP000462363">
    <property type="component" value="Unassembled WGS sequence"/>
</dbReference>
<feature type="signal peptide" evidence="1">
    <location>
        <begin position="1"/>
        <end position="30"/>
    </location>
</feature>
<evidence type="ECO:0000256" key="1">
    <source>
        <dbReference type="SAM" id="SignalP"/>
    </source>
</evidence>
<comment type="caution">
    <text evidence="2">The sequence shown here is derived from an EMBL/GenBank/DDBJ whole genome shotgun (WGS) entry which is preliminary data.</text>
</comment>
<dbReference type="EMBL" id="VUMB01000018">
    <property type="protein sequence ID" value="MSS40694.1"/>
    <property type="molecule type" value="Genomic_DNA"/>
</dbReference>
<name>A0A844FCH0_CLOSV</name>
<protein>
    <recommendedName>
        <fullName evidence="4">Lipoprotein</fullName>
    </recommendedName>
</protein>